<feature type="region of interest" description="Disordered" evidence="1">
    <location>
        <begin position="270"/>
        <end position="302"/>
    </location>
</feature>
<feature type="transmembrane region" description="Helical" evidence="2">
    <location>
        <begin position="129"/>
        <end position="154"/>
    </location>
</feature>
<evidence type="ECO:0000256" key="1">
    <source>
        <dbReference type="SAM" id="MobiDB-lite"/>
    </source>
</evidence>
<feature type="region of interest" description="Disordered" evidence="1">
    <location>
        <begin position="397"/>
        <end position="535"/>
    </location>
</feature>
<evidence type="ECO:0000313" key="4">
    <source>
        <dbReference type="Proteomes" id="UP000001072"/>
    </source>
</evidence>
<dbReference type="GeneID" id="18929311"/>
<dbReference type="InParanoid" id="F4R5H9"/>
<dbReference type="AlphaFoldDB" id="F4R5H9"/>
<dbReference type="HOGENOM" id="CLU_457883_0_0_1"/>
<dbReference type="VEuPathDB" id="FungiDB:MELLADRAFT_59221"/>
<feature type="compositionally biased region" description="Polar residues" evidence="1">
    <location>
        <begin position="1"/>
        <end position="35"/>
    </location>
</feature>
<feature type="region of interest" description="Disordered" evidence="1">
    <location>
        <begin position="335"/>
        <end position="359"/>
    </location>
</feature>
<dbReference type="RefSeq" id="XP_007404426.1">
    <property type="nucleotide sequence ID" value="XM_007404364.1"/>
</dbReference>
<feature type="region of interest" description="Disordered" evidence="1">
    <location>
        <begin position="1"/>
        <end position="59"/>
    </location>
</feature>
<dbReference type="Proteomes" id="UP000001072">
    <property type="component" value="Unassembled WGS sequence"/>
</dbReference>
<dbReference type="KEGG" id="mlr:MELLADRAFT_59221"/>
<dbReference type="EMBL" id="GL883091">
    <property type="protein sequence ID" value="EGG12051.1"/>
    <property type="molecule type" value="Genomic_DNA"/>
</dbReference>
<sequence>MASPQSSTQSTKDLQQSQLADNAFNTANPMSSRVSHGTKDRSMSTPVKGLKNSGSATPKLFDQEKTALPVDSRHQLHHNGKGQVTTGLQSQPAPKHEPMYKKLNHLLHILENTFSSIHPASGTQRGPTWVFILVLAFFQGCVGIIISILSPVFLPKKFESRSSMIAPTVPTILVTSPNKLSLALDAQKHSVPLLIAVESHSLPVIDLLQQEAIHIKTENLPHLFDQKSSKKSFRSKLENKRILNKEKIQAHKHAICALVRPILLESQDVSIPRSSSSDSSSDNRHTPLLKRMTKGNSQKSRKEVLGHLEFSIQRVRPKPCPNQSVEPFLIRERAQASDISETSTSGSDTSSPKISPDGVSASKALAWPMIEVPVVKPDSMHPFPIPVIQIQDEDEMLPSCSSPISSRSSSEASNHGIVPNTSFDHTRQRCQSDSVLRLKSSPKTSSSQQLPPPSVTGRPPITRQRCSPSIPSKLGHSSLLRDLVKPPNRSVSTSSTGYKIRGNRSSSSCSYDSASTNPSSDDFSLSSRELDSSEEEFTAIPTSYAMEPDEIDIKTPIPPHVPSNQFYRMRGNAMRVLSAKVNSLSRSSSSAKFPTL</sequence>
<feature type="compositionally biased region" description="Polar residues" evidence="1">
    <location>
        <begin position="419"/>
        <end position="434"/>
    </location>
</feature>
<evidence type="ECO:0000256" key="2">
    <source>
        <dbReference type="SAM" id="Phobius"/>
    </source>
</evidence>
<feature type="compositionally biased region" description="Low complexity" evidence="1">
    <location>
        <begin position="337"/>
        <end position="356"/>
    </location>
</feature>
<gene>
    <name evidence="3" type="ORF">MELLADRAFT_59221</name>
</gene>
<dbReference type="OrthoDB" id="10405855at2759"/>
<accession>F4R5H9</accession>
<evidence type="ECO:0000313" key="3">
    <source>
        <dbReference type="EMBL" id="EGG12051.1"/>
    </source>
</evidence>
<feature type="region of interest" description="Disordered" evidence="1">
    <location>
        <begin position="76"/>
        <end position="95"/>
    </location>
</feature>
<reference evidence="4" key="1">
    <citation type="journal article" date="2011" name="Proc. Natl. Acad. Sci. U.S.A.">
        <title>Obligate biotrophy features unraveled by the genomic analysis of rust fungi.</title>
        <authorList>
            <person name="Duplessis S."/>
            <person name="Cuomo C.A."/>
            <person name="Lin Y.-C."/>
            <person name="Aerts A."/>
            <person name="Tisserant E."/>
            <person name="Veneault-Fourrey C."/>
            <person name="Joly D.L."/>
            <person name="Hacquard S."/>
            <person name="Amselem J."/>
            <person name="Cantarel B.L."/>
            <person name="Chiu R."/>
            <person name="Coutinho P.M."/>
            <person name="Feau N."/>
            <person name="Field M."/>
            <person name="Frey P."/>
            <person name="Gelhaye E."/>
            <person name="Goldberg J."/>
            <person name="Grabherr M.G."/>
            <person name="Kodira C.D."/>
            <person name="Kohler A."/>
            <person name="Kuees U."/>
            <person name="Lindquist E.A."/>
            <person name="Lucas S.M."/>
            <person name="Mago R."/>
            <person name="Mauceli E."/>
            <person name="Morin E."/>
            <person name="Murat C."/>
            <person name="Pangilinan J.L."/>
            <person name="Park R."/>
            <person name="Pearson M."/>
            <person name="Quesneville H."/>
            <person name="Rouhier N."/>
            <person name="Sakthikumar S."/>
            <person name="Salamov A.A."/>
            <person name="Schmutz J."/>
            <person name="Selles B."/>
            <person name="Shapiro H."/>
            <person name="Tanguay P."/>
            <person name="Tuskan G.A."/>
            <person name="Henrissat B."/>
            <person name="Van de Peer Y."/>
            <person name="Rouze P."/>
            <person name="Ellis J.G."/>
            <person name="Dodds P.N."/>
            <person name="Schein J.E."/>
            <person name="Zhong S."/>
            <person name="Hamelin R.C."/>
            <person name="Grigoriev I.V."/>
            <person name="Szabo L.J."/>
            <person name="Martin F."/>
        </authorList>
    </citation>
    <scope>NUCLEOTIDE SEQUENCE [LARGE SCALE GENOMIC DNA]</scope>
    <source>
        <strain evidence="4">98AG31 / pathotype 3-4-7</strain>
    </source>
</reference>
<proteinExistence type="predicted"/>
<organism evidence="4">
    <name type="scientific">Melampsora larici-populina (strain 98AG31 / pathotype 3-4-7)</name>
    <name type="common">Poplar leaf rust fungus</name>
    <dbReference type="NCBI Taxonomy" id="747676"/>
    <lineage>
        <taxon>Eukaryota</taxon>
        <taxon>Fungi</taxon>
        <taxon>Dikarya</taxon>
        <taxon>Basidiomycota</taxon>
        <taxon>Pucciniomycotina</taxon>
        <taxon>Pucciniomycetes</taxon>
        <taxon>Pucciniales</taxon>
        <taxon>Melampsoraceae</taxon>
        <taxon>Melampsora</taxon>
    </lineage>
</organism>
<feature type="compositionally biased region" description="Polar residues" evidence="1">
    <location>
        <begin position="82"/>
        <end position="92"/>
    </location>
</feature>
<name>F4R5H9_MELLP</name>
<feature type="compositionally biased region" description="Low complexity" evidence="1">
    <location>
        <begin position="399"/>
        <end position="413"/>
    </location>
</feature>
<keyword evidence="2" id="KW-0812">Transmembrane</keyword>
<feature type="compositionally biased region" description="Low complexity" evidence="1">
    <location>
        <begin position="505"/>
        <end position="527"/>
    </location>
</feature>
<keyword evidence="2" id="KW-0472">Membrane</keyword>
<keyword evidence="2" id="KW-1133">Transmembrane helix</keyword>
<protein>
    <submittedName>
        <fullName evidence="3">Uncharacterized protein</fullName>
    </submittedName>
</protein>
<keyword evidence="4" id="KW-1185">Reference proteome</keyword>